<evidence type="ECO:0008006" key="4">
    <source>
        <dbReference type="Google" id="ProtNLM"/>
    </source>
</evidence>
<evidence type="ECO:0000313" key="2">
    <source>
        <dbReference type="EMBL" id="WXA91216.1"/>
    </source>
</evidence>
<organism evidence="2 3">
    <name type="scientific">Pendulispora brunnea</name>
    <dbReference type="NCBI Taxonomy" id="2905690"/>
    <lineage>
        <taxon>Bacteria</taxon>
        <taxon>Pseudomonadati</taxon>
        <taxon>Myxococcota</taxon>
        <taxon>Myxococcia</taxon>
        <taxon>Myxococcales</taxon>
        <taxon>Sorangiineae</taxon>
        <taxon>Pendulisporaceae</taxon>
        <taxon>Pendulispora</taxon>
    </lineage>
</organism>
<keyword evidence="3" id="KW-1185">Reference proteome</keyword>
<evidence type="ECO:0000313" key="3">
    <source>
        <dbReference type="Proteomes" id="UP001379533"/>
    </source>
</evidence>
<feature type="chain" id="PRO_5046842720" description="Isoquinoline 1-oxidoreductase subunit" evidence="1">
    <location>
        <begin position="16"/>
        <end position="196"/>
    </location>
</feature>
<gene>
    <name evidence="2" type="ORF">LZC95_32765</name>
</gene>
<dbReference type="EMBL" id="CP089982">
    <property type="protein sequence ID" value="WXA91216.1"/>
    <property type="molecule type" value="Genomic_DNA"/>
</dbReference>
<sequence length="196" mass="20716">MMKRLFLVVAGLALAACGNGSSRAPASGGERDTGLVAFETVRSVLQHPRCQNCHPAGDAPLQGDDSHVHLQNVQRGPEGRGVVGAECTTCHGPANPPSAYGAHIPPGNVKGWHMPSPDMKLVFVGVPPRALCEQIKDPARNGGKDMAALRTHLDDPLVVWGWEPGFGRAPVPVPREQFLSAWETWARAGAPCPSDG</sequence>
<feature type="signal peptide" evidence="1">
    <location>
        <begin position="1"/>
        <end position="15"/>
    </location>
</feature>
<dbReference type="SUPFAM" id="SSF48695">
    <property type="entry name" value="Multiheme cytochromes"/>
    <property type="match status" value="1"/>
</dbReference>
<dbReference type="Proteomes" id="UP001379533">
    <property type="component" value="Chromosome"/>
</dbReference>
<reference evidence="2 3" key="1">
    <citation type="submission" date="2021-12" db="EMBL/GenBank/DDBJ databases">
        <title>Discovery of the Pendulisporaceae a myxobacterial family with distinct sporulation behavior and unique specialized metabolism.</title>
        <authorList>
            <person name="Garcia R."/>
            <person name="Popoff A."/>
            <person name="Bader C.D."/>
            <person name="Loehr J."/>
            <person name="Walesch S."/>
            <person name="Walt C."/>
            <person name="Boldt J."/>
            <person name="Bunk B."/>
            <person name="Haeckl F.J.F.P.J."/>
            <person name="Gunesch A.P."/>
            <person name="Birkelbach J."/>
            <person name="Nuebel U."/>
            <person name="Pietschmann T."/>
            <person name="Bach T."/>
            <person name="Mueller R."/>
        </authorList>
    </citation>
    <scope>NUCLEOTIDE SEQUENCE [LARGE SCALE GENOMIC DNA]</scope>
    <source>
        <strain evidence="2 3">MSr12523</strain>
    </source>
</reference>
<protein>
    <recommendedName>
        <fullName evidence="4">Isoquinoline 1-oxidoreductase subunit</fullName>
    </recommendedName>
</protein>
<dbReference type="PROSITE" id="PS51257">
    <property type="entry name" value="PROKAR_LIPOPROTEIN"/>
    <property type="match status" value="1"/>
</dbReference>
<dbReference type="RefSeq" id="WP_394841836.1">
    <property type="nucleotide sequence ID" value="NZ_CP089982.1"/>
</dbReference>
<proteinExistence type="predicted"/>
<keyword evidence="1" id="KW-0732">Signal</keyword>
<dbReference type="InterPro" id="IPR036280">
    <property type="entry name" value="Multihaem_cyt_sf"/>
</dbReference>
<accession>A0ABZ2JXK8</accession>
<name>A0ABZ2JXK8_9BACT</name>
<evidence type="ECO:0000256" key="1">
    <source>
        <dbReference type="SAM" id="SignalP"/>
    </source>
</evidence>